<keyword evidence="1" id="KW-1133">Transmembrane helix</keyword>
<dbReference type="AlphaFoldDB" id="A0A848GBD7"/>
<evidence type="ECO:0000256" key="2">
    <source>
        <dbReference type="SAM" id="SignalP"/>
    </source>
</evidence>
<feature type="transmembrane region" description="Helical" evidence="1">
    <location>
        <begin position="67"/>
        <end position="88"/>
    </location>
</feature>
<feature type="chain" id="PRO_5032710067" evidence="2">
    <location>
        <begin position="25"/>
        <end position="112"/>
    </location>
</feature>
<accession>A0A848GBD7</accession>
<sequence>MSVALPVLAALLLCHAALSSLCLAMDRHHAQVFGRKPAAWLAHALRVAGWSLLGLALGYCGRHWGWAIGPVAWFGFLSAAALALVFALPYASRLTGRLAVASLAGGLVLMFS</sequence>
<gene>
    <name evidence="3" type="ORF">HHL15_22945</name>
</gene>
<protein>
    <submittedName>
        <fullName evidence="3">DUF3325 domain-containing protein</fullName>
    </submittedName>
</protein>
<feature type="signal peptide" evidence="2">
    <location>
        <begin position="1"/>
        <end position="24"/>
    </location>
</feature>
<dbReference type="Pfam" id="PF11804">
    <property type="entry name" value="DUF3325"/>
    <property type="match status" value="1"/>
</dbReference>
<organism evidence="3 4">
    <name type="scientific">Zoogloea dura</name>
    <dbReference type="NCBI Taxonomy" id="2728840"/>
    <lineage>
        <taxon>Bacteria</taxon>
        <taxon>Pseudomonadati</taxon>
        <taxon>Pseudomonadota</taxon>
        <taxon>Betaproteobacteria</taxon>
        <taxon>Rhodocyclales</taxon>
        <taxon>Zoogloeaceae</taxon>
        <taxon>Zoogloea</taxon>
    </lineage>
</organism>
<keyword evidence="1" id="KW-0812">Transmembrane</keyword>
<dbReference type="Proteomes" id="UP000580043">
    <property type="component" value="Unassembled WGS sequence"/>
</dbReference>
<name>A0A848GBD7_9RHOO</name>
<keyword evidence="1" id="KW-0472">Membrane</keyword>
<dbReference type="EMBL" id="JABBGA010000031">
    <property type="protein sequence ID" value="NML28624.1"/>
    <property type="molecule type" value="Genomic_DNA"/>
</dbReference>
<dbReference type="InterPro" id="IPR021762">
    <property type="entry name" value="DUF3325"/>
</dbReference>
<keyword evidence="2" id="KW-0732">Signal</keyword>
<feature type="transmembrane region" description="Helical" evidence="1">
    <location>
        <begin position="94"/>
        <end position="111"/>
    </location>
</feature>
<dbReference type="RefSeq" id="WP_169148150.1">
    <property type="nucleotide sequence ID" value="NZ_JABBGA010000031.1"/>
</dbReference>
<keyword evidence="4" id="KW-1185">Reference proteome</keyword>
<evidence type="ECO:0000313" key="4">
    <source>
        <dbReference type="Proteomes" id="UP000580043"/>
    </source>
</evidence>
<reference evidence="3 4" key="1">
    <citation type="submission" date="2020-04" db="EMBL/GenBank/DDBJ databases">
        <title>Zoogloea sp. G-4-1-14 isolated from soil.</title>
        <authorList>
            <person name="Dahal R.H."/>
        </authorList>
    </citation>
    <scope>NUCLEOTIDE SEQUENCE [LARGE SCALE GENOMIC DNA]</scope>
    <source>
        <strain evidence="3 4">G-4-1-14</strain>
    </source>
</reference>
<evidence type="ECO:0000313" key="3">
    <source>
        <dbReference type="EMBL" id="NML28624.1"/>
    </source>
</evidence>
<comment type="caution">
    <text evidence="3">The sequence shown here is derived from an EMBL/GenBank/DDBJ whole genome shotgun (WGS) entry which is preliminary data.</text>
</comment>
<feature type="transmembrane region" description="Helical" evidence="1">
    <location>
        <begin position="40"/>
        <end position="60"/>
    </location>
</feature>
<evidence type="ECO:0000256" key="1">
    <source>
        <dbReference type="SAM" id="Phobius"/>
    </source>
</evidence>
<proteinExistence type="predicted"/>